<dbReference type="PANTHER" id="PTHR43004:SF20">
    <property type="entry name" value="2-MONOOXYGENASE, PUTATIVE (AFU_ORTHOLOGUE AFUA_1G13660)-RELATED"/>
    <property type="match status" value="1"/>
</dbReference>
<accession>A0A6A6RT88</accession>
<dbReference type="GO" id="GO:0071949">
    <property type="term" value="F:FAD binding"/>
    <property type="evidence" value="ECO:0007669"/>
    <property type="project" value="InterPro"/>
</dbReference>
<evidence type="ECO:0000313" key="8">
    <source>
        <dbReference type="EMBL" id="KAF2637244.1"/>
    </source>
</evidence>
<dbReference type="InterPro" id="IPR038220">
    <property type="entry name" value="PHOX_C_sf"/>
</dbReference>
<dbReference type="InterPro" id="IPR002938">
    <property type="entry name" value="FAD-bd"/>
</dbReference>
<name>A0A6A6RT88_9PLEO</name>
<protein>
    <submittedName>
        <fullName evidence="8">FAD binding domain-containing protein</fullName>
    </submittedName>
</protein>
<dbReference type="EMBL" id="MU006794">
    <property type="protein sequence ID" value="KAF2637244.1"/>
    <property type="molecule type" value="Genomic_DNA"/>
</dbReference>
<evidence type="ECO:0000256" key="1">
    <source>
        <dbReference type="ARBA" id="ARBA00007801"/>
    </source>
</evidence>
<reference evidence="8" key="1">
    <citation type="journal article" date="2020" name="Stud. Mycol.">
        <title>101 Dothideomycetes genomes: a test case for predicting lifestyles and emergence of pathogens.</title>
        <authorList>
            <person name="Haridas S."/>
            <person name="Albert R."/>
            <person name="Binder M."/>
            <person name="Bloem J."/>
            <person name="Labutti K."/>
            <person name="Salamov A."/>
            <person name="Andreopoulos B."/>
            <person name="Baker S."/>
            <person name="Barry K."/>
            <person name="Bills G."/>
            <person name="Bluhm B."/>
            <person name="Cannon C."/>
            <person name="Castanera R."/>
            <person name="Culley D."/>
            <person name="Daum C."/>
            <person name="Ezra D."/>
            <person name="Gonzalez J."/>
            <person name="Henrissat B."/>
            <person name="Kuo A."/>
            <person name="Liang C."/>
            <person name="Lipzen A."/>
            <person name="Lutzoni F."/>
            <person name="Magnuson J."/>
            <person name="Mondo S."/>
            <person name="Nolan M."/>
            <person name="Ohm R."/>
            <person name="Pangilinan J."/>
            <person name="Park H.-J."/>
            <person name="Ramirez L."/>
            <person name="Alfaro M."/>
            <person name="Sun H."/>
            <person name="Tritt A."/>
            <person name="Yoshinaga Y."/>
            <person name="Zwiers L.-H."/>
            <person name="Turgeon B."/>
            <person name="Goodwin S."/>
            <person name="Spatafora J."/>
            <person name="Crous P."/>
            <person name="Grigoriev I."/>
        </authorList>
    </citation>
    <scope>NUCLEOTIDE SEQUENCE</scope>
    <source>
        <strain evidence="8">CBS 473.64</strain>
    </source>
</reference>
<dbReference type="PANTHER" id="PTHR43004">
    <property type="entry name" value="TRK SYSTEM POTASSIUM UPTAKE PROTEIN"/>
    <property type="match status" value="1"/>
</dbReference>
<keyword evidence="9" id="KW-1185">Reference proteome</keyword>
<dbReference type="InterPro" id="IPR012941">
    <property type="entry name" value="Phe_hydrox_C_dim_dom"/>
</dbReference>
<evidence type="ECO:0000259" key="7">
    <source>
        <dbReference type="Pfam" id="PF07976"/>
    </source>
</evidence>
<proteinExistence type="inferred from homology"/>
<evidence type="ECO:0000256" key="5">
    <source>
        <dbReference type="SAM" id="MobiDB-lite"/>
    </source>
</evidence>
<feature type="domain" description="Phenol hydroxylase-like C-terminal dimerisation" evidence="7">
    <location>
        <begin position="567"/>
        <end position="621"/>
    </location>
</feature>
<dbReference type="SUPFAM" id="SSF51905">
    <property type="entry name" value="FAD/NAD(P)-binding domain"/>
    <property type="match status" value="1"/>
</dbReference>
<dbReference type="GO" id="GO:0016709">
    <property type="term" value="F:oxidoreductase activity, acting on paired donors, with incorporation or reduction of molecular oxygen, NAD(P)H as one donor, and incorporation of one atom of oxygen"/>
    <property type="evidence" value="ECO:0007669"/>
    <property type="project" value="UniProtKB-ARBA"/>
</dbReference>
<feature type="region of interest" description="Disordered" evidence="5">
    <location>
        <begin position="19"/>
        <end position="43"/>
    </location>
</feature>
<dbReference type="Gene3D" id="3.30.9.10">
    <property type="entry name" value="D-Amino Acid Oxidase, subunit A, domain 2"/>
    <property type="match status" value="1"/>
</dbReference>
<dbReference type="Proteomes" id="UP000799753">
    <property type="component" value="Unassembled WGS sequence"/>
</dbReference>
<keyword evidence="2" id="KW-0285">Flavoprotein</keyword>
<dbReference type="SUPFAM" id="SSF54373">
    <property type="entry name" value="FAD-linked reductases, C-terminal domain"/>
    <property type="match status" value="1"/>
</dbReference>
<dbReference type="Gene3D" id="3.40.30.20">
    <property type="match status" value="1"/>
</dbReference>
<dbReference type="InterPro" id="IPR050641">
    <property type="entry name" value="RIFMO-like"/>
</dbReference>
<evidence type="ECO:0000259" key="6">
    <source>
        <dbReference type="Pfam" id="PF01494"/>
    </source>
</evidence>
<keyword evidence="4" id="KW-0560">Oxidoreductase</keyword>
<feature type="domain" description="FAD-binding" evidence="6">
    <location>
        <begin position="83"/>
        <end position="306"/>
    </location>
</feature>
<sequence length="625" mass="69196">MAKSIASFTWERGFREPSEIRPWEAENDDDNSQHGFSLPPPKEVVTSSRHNAMGINILRTWPTLYDGTNIPHGIPSWWKPQREVDVLICGAGPSGLGVAISLARQGVSFRIIDKADTPLIAGRADGVQSRFLETLATWGLAKEVAEEGPLIERTAIYKDGKKLLFGPSHQSDSRYRGLHIITQGHIERIYIRDLTRHKILVERSTIMNEFKVVDNSPHPVQATLRNSRTDTEEHVKAKFLVGSGGAASMVRKQLGIPFDGTSTDIYWSTMDCRFESEYPHAWVFGSVIRSNHGGCVIIPREDGYIRFITPEEILEQANKIFAPYTLQFAVWKISERVARSFSSPDNRVHLVGDAGHVHSKVGLVARNKARFETILPTYSPERRLHAVRIVQVSGRYLRFVCNVDLSAAASMPDELKPISLDQEPTDESPEKDLQFLASFFKGNGPCLLGVDAPYGPSIISPSSLSEKDPGRPSALNVRNGVRAPNPRVSFSTEETGYLYDKLTGAALFHVIYISQFATALGPQGFYRSFGGSSTFNIVVVVECVPFELDELLPNGGMEELKKVASFVFDDRASNENAHTTWGADRNNGGLAVVRPDLWVGLTAGLGDVQTLDEYFASFLFPNSCS</sequence>
<dbReference type="AlphaFoldDB" id="A0A6A6RT88"/>
<dbReference type="Pfam" id="PF07976">
    <property type="entry name" value="Phe_hydrox_dim"/>
    <property type="match status" value="1"/>
</dbReference>
<dbReference type="InterPro" id="IPR036249">
    <property type="entry name" value="Thioredoxin-like_sf"/>
</dbReference>
<dbReference type="PRINTS" id="PR00420">
    <property type="entry name" value="RNGMNOXGNASE"/>
</dbReference>
<dbReference type="Pfam" id="PF01494">
    <property type="entry name" value="FAD_binding_3"/>
    <property type="match status" value="1"/>
</dbReference>
<dbReference type="InterPro" id="IPR036188">
    <property type="entry name" value="FAD/NAD-bd_sf"/>
</dbReference>
<gene>
    <name evidence="8" type="ORF">P280DRAFT_500829</name>
</gene>
<comment type="similarity">
    <text evidence="1">Belongs to the PheA/TfdB FAD monooxygenase family.</text>
</comment>
<dbReference type="OrthoDB" id="1716816at2759"/>
<organism evidence="8 9">
    <name type="scientific">Massarina eburnea CBS 473.64</name>
    <dbReference type="NCBI Taxonomy" id="1395130"/>
    <lineage>
        <taxon>Eukaryota</taxon>
        <taxon>Fungi</taxon>
        <taxon>Dikarya</taxon>
        <taxon>Ascomycota</taxon>
        <taxon>Pezizomycotina</taxon>
        <taxon>Dothideomycetes</taxon>
        <taxon>Pleosporomycetidae</taxon>
        <taxon>Pleosporales</taxon>
        <taxon>Massarineae</taxon>
        <taxon>Massarinaceae</taxon>
        <taxon>Massarina</taxon>
    </lineage>
</organism>
<evidence type="ECO:0000256" key="3">
    <source>
        <dbReference type="ARBA" id="ARBA00022827"/>
    </source>
</evidence>
<dbReference type="SUPFAM" id="SSF52833">
    <property type="entry name" value="Thioredoxin-like"/>
    <property type="match status" value="1"/>
</dbReference>
<evidence type="ECO:0000256" key="2">
    <source>
        <dbReference type="ARBA" id="ARBA00022630"/>
    </source>
</evidence>
<dbReference type="Gene3D" id="3.50.50.60">
    <property type="entry name" value="FAD/NAD(P)-binding domain"/>
    <property type="match status" value="1"/>
</dbReference>
<evidence type="ECO:0000313" key="9">
    <source>
        <dbReference type="Proteomes" id="UP000799753"/>
    </source>
</evidence>
<evidence type="ECO:0000256" key="4">
    <source>
        <dbReference type="ARBA" id="ARBA00023002"/>
    </source>
</evidence>
<keyword evidence="3" id="KW-0274">FAD</keyword>